<dbReference type="InterPro" id="IPR038883">
    <property type="entry name" value="AN11006-like"/>
</dbReference>
<dbReference type="Pfam" id="PF24864">
    <property type="entry name" value="DUF7730"/>
    <property type="match status" value="1"/>
</dbReference>
<feature type="domain" description="DUF7730" evidence="1">
    <location>
        <begin position="5"/>
        <end position="180"/>
    </location>
</feature>
<dbReference type="InterPro" id="IPR056632">
    <property type="entry name" value="DUF7730"/>
</dbReference>
<proteinExistence type="predicted"/>
<protein>
    <submittedName>
        <fullName evidence="2">Autophagy-related protein 3</fullName>
    </submittedName>
</protein>
<comment type="caution">
    <text evidence="2">The sequence shown here is derived from an EMBL/GenBank/DDBJ whole genome shotgun (WGS) entry which is preliminary data.</text>
</comment>
<name>A0AA38RSM9_9PEZI</name>
<sequence>MEALDSPFMRIPAEIRLLIYSFLLNDGGYKQLTLRNHPEGRLKESKGVRRTRYRVLEQSLLRRCYETTYHLTSPGAEMHTAILATSRQVYDEAAHILYGKHSFDFGPDIEAVVPFLADRTPRSRPLIGEISIYKRGPLPFLESDRYEWAHLCRFLSSTGSVRKLRLVVEGGRPSDPWDGPQELSESDLRLLTLVRHESLDWVSELAQVKGIRELEVVPDLQYYPTPRTTSMIIFAAFSASIESGLTQFLRRQLNIIS</sequence>
<accession>A0AA38RSM9</accession>
<dbReference type="AlphaFoldDB" id="A0AA38RSM9"/>
<dbReference type="Proteomes" id="UP001174694">
    <property type="component" value="Unassembled WGS sequence"/>
</dbReference>
<dbReference type="PANTHER" id="PTHR42085:SF2">
    <property type="entry name" value="F-BOX DOMAIN-CONTAINING PROTEIN"/>
    <property type="match status" value="1"/>
</dbReference>
<gene>
    <name evidence="2" type="ORF">NKR23_g8699</name>
</gene>
<organism evidence="2 3">
    <name type="scientific">Pleurostoma richardsiae</name>
    <dbReference type="NCBI Taxonomy" id="41990"/>
    <lineage>
        <taxon>Eukaryota</taxon>
        <taxon>Fungi</taxon>
        <taxon>Dikarya</taxon>
        <taxon>Ascomycota</taxon>
        <taxon>Pezizomycotina</taxon>
        <taxon>Sordariomycetes</taxon>
        <taxon>Sordariomycetidae</taxon>
        <taxon>Calosphaeriales</taxon>
        <taxon>Pleurostomataceae</taxon>
        <taxon>Pleurostoma</taxon>
    </lineage>
</organism>
<evidence type="ECO:0000313" key="2">
    <source>
        <dbReference type="EMBL" id="KAJ9138172.1"/>
    </source>
</evidence>
<dbReference type="EMBL" id="JANBVO010000031">
    <property type="protein sequence ID" value="KAJ9138172.1"/>
    <property type="molecule type" value="Genomic_DNA"/>
</dbReference>
<evidence type="ECO:0000313" key="3">
    <source>
        <dbReference type="Proteomes" id="UP001174694"/>
    </source>
</evidence>
<reference evidence="2" key="1">
    <citation type="submission" date="2022-07" db="EMBL/GenBank/DDBJ databases">
        <title>Fungi with potential for degradation of polypropylene.</title>
        <authorList>
            <person name="Gostincar C."/>
        </authorList>
    </citation>
    <scope>NUCLEOTIDE SEQUENCE</scope>
    <source>
        <strain evidence="2">EXF-13308</strain>
    </source>
</reference>
<evidence type="ECO:0000259" key="1">
    <source>
        <dbReference type="Pfam" id="PF24864"/>
    </source>
</evidence>
<keyword evidence="3" id="KW-1185">Reference proteome</keyword>
<dbReference type="PANTHER" id="PTHR42085">
    <property type="entry name" value="F-BOX DOMAIN-CONTAINING PROTEIN"/>
    <property type="match status" value="1"/>
</dbReference>